<name>A0A822MS25_9VIBR</name>
<organism evidence="3 4">
    <name type="scientific">Vibrio crassostreae</name>
    <dbReference type="NCBI Taxonomy" id="246167"/>
    <lineage>
        <taxon>Bacteria</taxon>
        <taxon>Pseudomonadati</taxon>
        <taxon>Pseudomonadota</taxon>
        <taxon>Gammaproteobacteria</taxon>
        <taxon>Vibrionales</taxon>
        <taxon>Vibrionaceae</taxon>
        <taxon>Vibrio</taxon>
    </lineage>
</organism>
<proteinExistence type="predicted"/>
<reference evidence="4" key="1">
    <citation type="submission" date="2014-06" db="EMBL/GenBank/DDBJ databases">
        <authorList>
            <person name="Le Roux Frederique"/>
        </authorList>
    </citation>
    <scope>NUCLEOTIDE SEQUENCE [LARGE SCALE GENOMIC DNA]</scope>
    <source>
        <strain evidence="4">J5-5</strain>
    </source>
</reference>
<dbReference type="InterPro" id="IPR011856">
    <property type="entry name" value="tRNA_endonuc-like_dom_sf"/>
</dbReference>
<dbReference type="Pfam" id="PF17761">
    <property type="entry name" value="DUF1016_N"/>
    <property type="match status" value="1"/>
</dbReference>
<feature type="domain" description="YhcG PDDEXK nuclease" evidence="1">
    <location>
        <begin position="178"/>
        <end position="331"/>
    </location>
</feature>
<sequence length="352" mass="39872">MPMTLTTNLDYQNWLLALKQQVQKSQQKASLAVNAELVALYWSIGHQIAMKQQDQGWGAKVVDVLAQDLKQAFPAMKGLSRSNLMSMRAFAQAWPDFESNPIVQQAVGQIPWGHNVLLIQKLRSTDERLWYANETIKNGWSRAVLIHQVESQLITRIGSAVNNFEMTLPDPRSELAIQTLKDPYHFDFLNLNAEAKERDIENALMKHITSFLLELGSGFALVGQQYNLNVGGDDFFIDLLFYHLNLRCYVVIELKADKLSPKDVGQLDFYLSAVDGELKRQDDAPTIGLLLCKERNRVVAEYAVRNKTSPIGIAEYQLSERLPQNIKGQLPSIEEIEVILSQDMTMNDGEYS</sequence>
<dbReference type="InterPro" id="IPR009362">
    <property type="entry name" value="YhcG_C"/>
</dbReference>
<dbReference type="InterPro" id="IPR041527">
    <property type="entry name" value="YhcG_N"/>
</dbReference>
<comment type="caution">
    <text evidence="3">The sequence shown here is derived from an EMBL/GenBank/DDBJ whole genome shotgun (WGS) entry which is preliminary data.</text>
</comment>
<dbReference type="GO" id="GO:0003676">
    <property type="term" value="F:nucleic acid binding"/>
    <property type="evidence" value="ECO:0007669"/>
    <property type="project" value="InterPro"/>
</dbReference>
<dbReference type="Gene3D" id="3.40.1350.10">
    <property type="match status" value="1"/>
</dbReference>
<evidence type="ECO:0000259" key="1">
    <source>
        <dbReference type="Pfam" id="PF06250"/>
    </source>
</evidence>
<dbReference type="AlphaFoldDB" id="A0A822MS25"/>
<dbReference type="InterPro" id="IPR053148">
    <property type="entry name" value="PD-DEXK-like_domain"/>
</dbReference>
<dbReference type="PANTHER" id="PTHR30547">
    <property type="entry name" value="UNCHARACTERIZED PROTEIN YHCG-RELATED"/>
    <property type="match status" value="1"/>
</dbReference>
<protein>
    <recommendedName>
        <fullName evidence="5">Nuclease of restriction endonuclease-like (RecB) superfamily</fullName>
    </recommendedName>
</protein>
<dbReference type="PANTHER" id="PTHR30547:SF0">
    <property type="entry name" value="BLR8175 PROTEIN"/>
    <property type="match status" value="1"/>
</dbReference>
<accession>A0A822MS25</accession>
<dbReference type="EMBL" id="CCJV01000033">
    <property type="protein sequence ID" value="CDS97834.1"/>
    <property type="molecule type" value="Genomic_DNA"/>
</dbReference>
<gene>
    <name evidence="3" type="ORF">VCR5J5_1280016</name>
</gene>
<evidence type="ECO:0000259" key="2">
    <source>
        <dbReference type="Pfam" id="PF17761"/>
    </source>
</evidence>
<evidence type="ECO:0008006" key="5">
    <source>
        <dbReference type="Google" id="ProtNLM"/>
    </source>
</evidence>
<dbReference type="Pfam" id="PF06250">
    <property type="entry name" value="YhcG_C"/>
    <property type="match status" value="1"/>
</dbReference>
<dbReference type="Proteomes" id="UP000049495">
    <property type="component" value="Unassembled WGS sequence"/>
</dbReference>
<feature type="domain" description="YhcG N-terminal" evidence="2">
    <location>
        <begin position="18"/>
        <end position="156"/>
    </location>
</feature>
<evidence type="ECO:0000313" key="3">
    <source>
        <dbReference type="EMBL" id="CDS97834.1"/>
    </source>
</evidence>
<evidence type="ECO:0000313" key="4">
    <source>
        <dbReference type="Proteomes" id="UP000049495"/>
    </source>
</evidence>